<evidence type="ECO:0000313" key="2">
    <source>
        <dbReference type="RefSeq" id="XP_015939448.1"/>
    </source>
</evidence>
<sequence>MVTLTPYYAQANGQVEAANKILIILIKKQIGSRPRTWHKTLSQVLWAYQNSPRGSTSTSPYKLVYGHDVVLPLEINLNMLRILRQDDLPVDDYWNAMYDKLNDLDSEHILALENMIQQKKVLLEIIIVE</sequence>
<dbReference type="RefSeq" id="XP_015939448.1">
    <property type="nucleotide sequence ID" value="XM_016083962.1"/>
</dbReference>
<keyword evidence="1" id="KW-1185">Reference proteome</keyword>
<dbReference type="GO" id="GO:0003676">
    <property type="term" value="F:nucleic acid binding"/>
    <property type="evidence" value="ECO:0007669"/>
    <property type="project" value="InterPro"/>
</dbReference>
<dbReference type="AlphaFoldDB" id="A0A6P4C165"/>
<dbReference type="KEGG" id="adu:107464995"/>
<dbReference type="InterPro" id="IPR036397">
    <property type="entry name" value="RNaseH_sf"/>
</dbReference>
<evidence type="ECO:0000313" key="1">
    <source>
        <dbReference type="Proteomes" id="UP000515211"/>
    </source>
</evidence>
<reference evidence="2" key="2">
    <citation type="submission" date="2025-08" db="UniProtKB">
        <authorList>
            <consortium name="RefSeq"/>
        </authorList>
    </citation>
    <scope>IDENTIFICATION</scope>
    <source>
        <tissue evidence="2">Whole plant</tissue>
    </source>
</reference>
<proteinExistence type="predicted"/>
<dbReference type="InterPro" id="IPR012337">
    <property type="entry name" value="RNaseH-like_sf"/>
</dbReference>
<reference evidence="1" key="1">
    <citation type="journal article" date="2016" name="Nat. Genet.">
        <title>The genome sequences of Arachis duranensis and Arachis ipaensis, the diploid ancestors of cultivated peanut.</title>
        <authorList>
            <person name="Bertioli D.J."/>
            <person name="Cannon S.B."/>
            <person name="Froenicke L."/>
            <person name="Huang G."/>
            <person name="Farmer A.D."/>
            <person name="Cannon E.K."/>
            <person name="Liu X."/>
            <person name="Gao D."/>
            <person name="Clevenger J."/>
            <person name="Dash S."/>
            <person name="Ren L."/>
            <person name="Moretzsohn M.C."/>
            <person name="Shirasawa K."/>
            <person name="Huang W."/>
            <person name="Vidigal B."/>
            <person name="Abernathy B."/>
            <person name="Chu Y."/>
            <person name="Niederhuth C.E."/>
            <person name="Umale P."/>
            <person name="Araujo A.C."/>
            <person name="Kozik A."/>
            <person name="Kim K.D."/>
            <person name="Burow M.D."/>
            <person name="Varshney R.K."/>
            <person name="Wang X."/>
            <person name="Zhang X."/>
            <person name="Barkley N."/>
            <person name="Guimaraes P.M."/>
            <person name="Isobe S."/>
            <person name="Guo B."/>
            <person name="Liao B."/>
            <person name="Stalker H.T."/>
            <person name="Schmitz R.J."/>
            <person name="Scheffler B.E."/>
            <person name="Leal-Bertioli S.C."/>
            <person name="Xun X."/>
            <person name="Jackson S.A."/>
            <person name="Michelmore R."/>
            <person name="Ozias-Akins P."/>
        </authorList>
    </citation>
    <scope>NUCLEOTIDE SEQUENCE [LARGE SCALE GENOMIC DNA]</scope>
    <source>
        <strain evidence="1">cv. V14167</strain>
    </source>
</reference>
<name>A0A6P4C165_ARADU</name>
<dbReference type="PANTHER" id="PTHR48475:SF1">
    <property type="entry name" value="RNASE H TYPE-1 DOMAIN-CONTAINING PROTEIN"/>
    <property type="match status" value="1"/>
</dbReference>
<protein>
    <submittedName>
        <fullName evidence="2">Uncharacterized protein LOC107464995</fullName>
    </submittedName>
</protein>
<dbReference type="Proteomes" id="UP000515211">
    <property type="component" value="Chromosome 9"/>
</dbReference>
<dbReference type="PANTHER" id="PTHR48475">
    <property type="entry name" value="RIBONUCLEASE H"/>
    <property type="match status" value="1"/>
</dbReference>
<dbReference type="GeneID" id="107464995"/>
<accession>A0A6P4C165</accession>
<gene>
    <name evidence="2" type="primary">LOC107464995</name>
</gene>
<dbReference type="SUPFAM" id="SSF53098">
    <property type="entry name" value="Ribonuclease H-like"/>
    <property type="match status" value="1"/>
</dbReference>
<dbReference type="Gene3D" id="3.30.420.10">
    <property type="entry name" value="Ribonuclease H-like superfamily/Ribonuclease H"/>
    <property type="match status" value="1"/>
</dbReference>
<organism evidence="1 2">
    <name type="scientific">Arachis duranensis</name>
    <name type="common">Wild peanut</name>
    <dbReference type="NCBI Taxonomy" id="130453"/>
    <lineage>
        <taxon>Eukaryota</taxon>
        <taxon>Viridiplantae</taxon>
        <taxon>Streptophyta</taxon>
        <taxon>Embryophyta</taxon>
        <taxon>Tracheophyta</taxon>
        <taxon>Spermatophyta</taxon>
        <taxon>Magnoliopsida</taxon>
        <taxon>eudicotyledons</taxon>
        <taxon>Gunneridae</taxon>
        <taxon>Pentapetalae</taxon>
        <taxon>rosids</taxon>
        <taxon>fabids</taxon>
        <taxon>Fabales</taxon>
        <taxon>Fabaceae</taxon>
        <taxon>Papilionoideae</taxon>
        <taxon>50 kb inversion clade</taxon>
        <taxon>dalbergioids sensu lato</taxon>
        <taxon>Dalbergieae</taxon>
        <taxon>Pterocarpus clade</taxon>
        <taxon>Arachis</taxon>
    </lineage>
</organism>